<dbReference type="Gene3D" id="3.60.21.10">
    <property type="match status" value="2"/>
</dbReference>
<dbReference type="PANTHER" id="PTHR12905:SF18">
    <property type="entry name" value="ESTER HYDROLASE, PUTATIVE (AFU_ORTHOLOGUE AFUA_4G03130)-RELATED"/>
    <property type="match status" value="1"/>
</dbReference>
<reference evidence="2" key="1">
    <citation type="submission" date="2020-03" db="EMBL/GenBank/DDBJ databases">
        <title>Draft Genome Sequence of Cylindrodendrum hubeiense.</title>
        <authorList>
            <person name="Buettner E."/>
            <person name="Kellner H."/>
        </authorList>
    </citation>
    <scope>NUCLEOTIDE SEQUENCE</scope>
    <source>
        <strain evidence="2">IHI 201604</strain>
    </source>
</reference>
<dbReference type="PANTHER" id="PTHR12905">
    <property type="entry name" value="METALLOPHOSPHOESTERASE"/>
    <property type="match status" value="1"/>
</dbReference>
<dbReference type="InterPro" id="IPR029052">
    <property type="entry name" value="Metallo-depent_PP-like"/>
</dbReference>
<feature type="transmembrane region" description="Helical" evidence="1">
    <location>
        <begin position="184"/>
        <end position="205"/>
    </location>
</feature>
<evidence type="ECO:0000313" key="2">
    <source>
        <dbReference type="EMBL" id="KAF7552648.1"/>
    </source>
</evidence>
<evidence type="ECO:0000313" key="3">
    <source>
        <dbReference type="Proteomes" id="UP000722485"/>
    </source>
</evidence>
<proteinExistence type="predicted"/>
<sequence>MGILNWLGLRRSSIWEPYTIIDRFLYSPLTYFAIHFYYLITYLRGPPFYPPRDKPTLRVVCISDTHNQTVTIPHGDILIHAGNHDYWFDPSSRPAEDVRSGAAPDTTGLIYLERRMVTIDIKGRQVSIFGAPDMPKVGDSKFAFQYTEETQPWLGNVPVDTDILVTHCPPEAYESLLSRPHRGLIWDLVPNLAWVGILNMIYYGIRSVLRVWFRLNTRITEGSIMVNAAQVQGNTGKVINRAVIVDI</sequence>
<keyword evidence="3" id="KW-1185">Reference proteome</keyword>
<evidence type="ECO:0000256" key="1">
    <source>
        <dbReference type="SAM" id="Phobius"/>
    </source>
</evidence>
<dbReference type="SUPFAM" id="SSF56300">
    <property type="entry name" value="Metallo-dependent phosphatases"/>
    <property type="match status" value="1"/>
</dbReference>
<dbReference type="InterPro" id="IPR051693">
    <property type="entry name" value="UPF0046_metallophosphoest"/>
</dbReference>
<dbReference type="Proteomes" id="UP000722485">
    <property type="component" value="Unassembled WGS sequence"/>
</dbReference>
<evidence type="ECO:0008006" key="4">
    <source>
        <dbReference type="Google" id="ProtNLM"/>
    </source>
</evidence>
<keyword evidence="1" id="KW-1133">Transmembrane helix</keyword>
<accession>A0A9P5HEF6</accession>
<dbReference type="AlphaFoldDB" id="A0A9P5HEF6"/>
<dbReference type="OrthoDB" id="630188at2759"/>
<comment type="caution">
    <text evidence="2">The sequence shown here is derived from an EMBL/GenBank/DDBJ whole genome shotgun (WGS) entry which is preliminary data.</text>
</comment>
<dbReference type="EMBL" id="JAANBB010000057">
    <property type="protein sequence ID" value="KAF7552648.1"/>
    <property type="molecule type" value="Genomic_DNA"/>
</dbReference>
<protein>
    <recommendedName>
        <fullName evidence="4">Calcineurin-like phosphoesterase domain-containing protein</fullName>
    </recommendedName>
</protein>
<keyword evidence="1" id="KW-0472">Membrane</keyword>
<name>A0A9P5HEF6_9HYPO</name>
<keyword evidence="1" id="KW-0812">Transmembrane</keyword>
<organism evidence="2 3">
    <name type="scientific">Cylindrodendrum hubeiense</name>
    <dbReference type="NCBI Taxonomy" id="595255"/>
    <lineage>
        <taxon>Eukaryota</taxon>
        <taxon>Fungi</taxon>
        <taxon>Dikarya</taxon>
        <taxon>Ascomycota</taxon>
        <taxon>Pezizomycotina</taxon>
        <taxon>Sordariomycetes</taxon>
        <taxon>Hypocreomycetidae</taxon>
        <taxon>Hypocreales</taxon>
        <taxon>Nectriaceae</taxon>
        <taxon>Cylindrodendrum</taxon>
    </lineage>
</organism>
<gene>
    <name evidence="2" type="ORF">G7Z17_g4169</name>
</gene>